<reference evidence="1 3" key="1">
    <citation type="submission" date="2020-11" db="EMBL/GenBank/DDBJ databases">
        <title>Carbohydrate-dependent, anaerobic sulfur respiration: A novel catabolism in halophilic archaea.</title>
        <authorList>
            <person name="Sorokin D.Y."/>
            <person name="Messina E."/>
            <person name="Smedile F."/>
            <person name="La Cono V."/>
            <person name="Hallsworth J.E."/>
            <person name="Yakimov M.M."/>
        </authorList>
    </citation>
    <scope>NUCLEOTIDE SEQUENCE</scope>
    <source>
        <strain evidence="1">HSR12-1</strain>
        <strain evidence="2 3">HSR12-2</strain>
    </source>
</reference>
<protein>
    <submittedName>
        <fullName evidence="1">Uncharacterized protein</fullName>
    </submittedName>
</protein>
<dbReference type="KEGG" id="hds:HSR122_0633"/>
<evidence type="ECO:0000313" key="3">
    <source>
        <dbReference type="Proteomes" id="UP000662973"/>
    </source>
</evidence>
<evidence type="ECO:0000313" key="2">
    <source>
        <dbReference type="EMBL" id="QSG08039.1"/>
    </source>
</evidence>
<gene>
    <name evidence="1" type="ORF">HSR121_0758</name>
    <name evidence="2" type="ORF">HSR122_0633</name>
</gene>
<dbReference type="Proteomes" id="UP000662973">
    <property type="component" value="Chromosome"/>
</dbReference>
<dbReference type="Proteomes" id="UP000663525">
    <property type="component" value="Chromosome"/>
</dbReference>
<proteinExistence type="predicted"/>
<keyword evidence="3" id="KW-1185">Reference proteome</keyword>
<name>A0A897MWZ6_9EURY</name>
<accession>A0A897NAL2</accession>
<dbReference type="EMBL" id="CP064788">
    <property type="protein sequence ID" value="QSG08039.1"/>
    <property type="molecule type" value="Genomic_DNA"/>
</dbReference>
<sequence length="48" mass="4834">MGGSASDALPTTALWPATVSLSVHLGRLSPYITPDSEAAKTDAPEGPP</sequence>
<evidence type="ECO:0000313" key="4">
    <source>
        <dbReference type="Proteomes" id="UP000663525"/>
    </source>
</evidence>
<dbReference type="AlphaFoldDB" id="A0A897MWZ6"/>
<dbReference type="EMBL" id="CP064787">
    <property type="protein sequence ID" value="QSG05112.1"/>
    <property type="molecule type" value="Genomic_DNA"/>
</dbReference>
<accession>A0A897MWZ6</accession>
<evidence type="ECO:0000313" key="1">
    <source>
        <dbReference type="EMBL" id="QSG05112.1"/>
    </source>
</evidence>
<organism evidence="1 4">
    <name type="scientific">Halapricum desulfuricans</name>
    <dbReference type="NCBI Taxonomy" id="2841257"/>
    <lineage>
        <taxon>Archaea</taxon>
        <taxon>Methanobacteriati</taxon>
        <taxon>Methanobacteriota</taxon>
        <taxon>Stenosarchaea group</taxon>
        <taxon>Halobacteria</taxon>
        <taxon>Halobacteriales</taxon>
        <taxon>Haloarculaceae</taxon>
        <taxon>Halapricum</taxon>
    </lineage>
</organism>